<comment type="caution">
    <text evidence="2">The sequence shown here is derived from an EMBL/GenBank/DDBJ whole genome shotgun (WGS) entry which is preliminary data.</text>
</comment>
<evidence type="ECO:0000313" key="3">
    <source>
        <dbReference type="Proteomes" id="UP000749646"/>
    </source>
</evidence>
<keyword evidence="3" id="KW-1185">Reference proteome</keyword>
<protein>
    <recommendedName>
        <fullName evidence="4">C2H2-type domain-containing protein</fullName>
    </recommendedName>
</protein>
<dbReference type="OrthoDB" id="10562492at2759"/>
<gene>
    <name evidence="2" type="ORF">BGZ65_006604</name>
</gene>
<sequence length="159" mass="18305">MSCTFVDCKDNLPNKRKKTEQELKHVRRYHRQQSFDLQYSGCILVFQRVSTMDMRYVCRCNTTFATTDSLRSHIVGVKSRSKTQDPCPHMASFAIVMADMTYAFKKQIDGDMAFIIFPLKSLPGGVKLKMDYEEVNESEPEEETEGNNQATNEVDRTTP</sequence>
<dbReference type="EMBL" id="JAAAHW010007180">
    <property type="protein sequence ID" value="KAF9950450.1"/>
    <property type="molecule type" value="Genomic_DNA"/>
</dbReference>
<organism evidence="2 3">
    <name type="scientific">Modicella reniformis</name>
    <dbReference type="NCBI Taxonomy" id="1440133"/>
    <lineage>
        <taxon>Eukaryota</taxon>
        <taxon>Fungi</taxon>
        <taxon>Fungi incertae sedis</taxon>
        <taxon>Mucoromycota</taxon>
        <taxon>Mortierellomycotina</taxon>
        <taxon>Mortierellomycetes</taxon>
        <taxon>Mortierellales</taxon>
        <taxon>Mortierellaceae</taxon>
        <taxon>Modicella</taxon>
    </lineage>
</organism>
<evidence type="ECO:0008006" key="4">
    <source>
        <dbReference type="Google" id="ProtNLM"/>
    </source>
</evidence>
<reference evidence="2" key="1">
    <citation type="journal article" date="2020" name="Fungal Divers.">
        <title>Resolving the Mortierellaceae phylogeny through synthesis of multi-gene phylogenetics and phylogenomics.</title>
        <authorList>
            <person name="Vandepol N."/>
            <person name="Liber J."/>
            <person name="Desiro A."/>
            <person name="Na H."/>
            <person name="Kennedy M."/>
            <person name="Barry K."/>
            <person name="Grigoriev I.V."/>
            <person name="Miller A.N."/>
            <person name="O'Donnell K."/>
            <person name="Stajich J.E."/>
            <person name="Bonito G."/>
        </authorList>
    </citation>
    <scope>NUCLEOTIDE SEQUENCE</scope>
    <source>
        <strain evidence="2">MES-2147</strain>
    </source>
</reference>
<evidence type="ECO:0000313" key="2">
    <source>
        <dbReference type="EMBL" id="KAF9950450.1"/>
    </source>
</evidence>
<feature type="region of interest" description="Disordered" evidence="1">
    <location>
        <begin position="133"/>
        <end position="159"/>
    </location>
</feature>
<name>A0A9P6IWG0_9FUNG</name>
<proteinExistence type="predicted"/>
<dbReference type="AlphaFoldDB" id="A0A9P6IWG0"/>
<feature type="compositionally biased region" description="Acidic residues" evidence="1">
    <location>
        <begin position="133"/>
        <end position="145"/>
    </location>
</feature>
<dbReference type="Proteomes" id="UP000749646">
    <property type="component" value="Unassembled WGS sequence"/>
</dbReference>
<accession>A0A9P6IWG0</accession>
<evidence type="ECO:0000256" key="1">
    <source>
        <dbReference type="SAM" id="MobiDB-lite"/>
    </source>
</evidence>